<evidence type="ECO:0000313" key="3">
    <source>
        <dbReference type="EMBL" id="KIU15731.1"/>
    </source>
</evidence>
<evidence type="ECO:0000259" key="2">
    <source>
        <dbReference type="Pfam" id="PF08327"/>
    </source>
</evidence>
<proteinExistence type="inferred from homology"/>
<name>A0A0D1LI69_9MYCO</name>
<dbReference type="OrthoDB" id="9803476at2"/>
<dbReference type="STRING" id="280871.TL10_17760"/>
<evidence type="ECO:0000256" key="1">
    <source>
        <dbReference type="ARBA" id="ARBA00006817"/>
    </source>
</evidence>
<feature type="domain" description="Activator of Hsp90 ATPase homologue 1/2-like C-terminal" evidence="2">
    <location>
        <begin position="27"/>
        <end position="145"/>
    </location>
</feature>
<dbReference type="PATRIC" id="fig|280871.6.peg.3675"/>
<dbReference type="Proteomes" id="UP000032221">
    <property type="component" value="Unassembled WGS sequence"/>
</dbReference>
<comment type="caution">
    <text evidence="3">The sequence shown here is derived from an EMBL/GenBank/DDBJ whole genome shotgun (WGS) entry which is preliminary data.</text>
</comment>
<gene>
    <name evidence="3" type="ORF">TL10_17760</name>
</gene>
<dbReference type="CDD" id="cd08899">
    <property type="entry name" value="SRPBCC_CalC_Aha1-like_6"/>
    <property type="match status" value="1"/>
</dbReference>
<dbReference type="EMBL" id="JXST01000024">
    <property type="protein sequence ID" value="KIU15731.1"/>
    <property type="molecule type" value="Genomic_DNA"/>
</dbReference>
<dbReference type="InterPro" id="IPR013538">
    <property type="entry name" value="ASHA1/2-like_C"/>
</dbReference>
<dbReference type="RefSeq" id="WP_043986634.1">
    <property type="nucleotide sequence ID" value="NZ_JXST01000024.1"/>
</dbReference>
<dbReference type="Pfam" id="PF08327">
    <property type="entry name" value="AHSA1"/>
    <property type="match status" value="1"/>
</dbReference>
<dbReference type="SUPFAM" id="SSF55961">
    <property type="entry name" value="Bet v1-like"/>
    <property type="match status" value="1"/>
</dbReference>
<evidence type="ECO:0000313" key="4">
    <source>
        <dbReference type="Proteomes" id="UP000032221"/>
    </source>
</evidence>
<protein>
    <submittedName>
        <fullName evidence="3">ATPase</fullName>
    </submittedName>
</protein>
<organism evidence="3 4">
    <name type="scientific">Mycolicibacterium llatzerense</name>
    <dbReference type="NCBI Taxonomy" id="280871"/>
    <lineage>
        <taxon>Bacteria</taxon>
        <taxon>Bacillati</taxon>
        <taxon>Actinomycetota</taxon>
        <taxon>Actinomycetes</taxon>
        <taxon>Mycobacteriales</taxon>
        <taxon>Mycobacteriaceae</taxon>
        <taxon>Mycolicibacterium</taxon>
    </lineage>
</organism>
<dbReference type="AlphaFoldDB" id="A0A0D1LI69"/>
<reference evidence="3 4" key="1">
    <citation type="submission" date="2015-01" db="EMBL/GenBank/DDBJ databases">
        <title>Genome sequence of Mycobacterium llatzerense and Mycobacterium immunogenum recovered from brain abscess.</title>
        <authorList>
            <person name="Greninger A.L."/>
            <person name="Langelier C."/>
            <person name="Cunningham G."/>
            <person name="Chiu C.Y."/>
            <person name="Miller S."/>
        </authorList>
    </citation>
    <scope>NUCLEOTIDE SEQUENCE [LARGE SCALE GENOMIC DNA]</scope>
    <source>
        <strain evidence="3 4">CLUC14</strain>
    </source>
</reference>
<accession>A0A0D1LI69</accession>
<sequence length="175" mass="19442">MATDELEGVVTIDGDRATLTFERRLRHPVERVWAAITEPAHRDIWMGKTVIDGREGGSIETVASGPPVPPDMKRMTGRILVWDPPHVFEHEWRQQIVEPGVVRYELTADGTGTLLRMTHRGLGVPNANGFRPGTQAFLDRLQALLDGTPLPSWLERYAEIAGHSPLYIPPTVPPA</sequence>
<dbReference type="Gene3D" id="3.30.530.20">
    <property type="match status" value="1"/>
</dbReference>
<keyword evidence="4" id="KW-1185">Reference proteome</keyword>
<dbReference type="InterPro" id="IPR023393">
    <property type="entry name" value="START-like_dom_sf"/>
</dbReference>
<comment type="similarity">
    <text evidence="1">Belongs to the AHA1 family.</text>
</comment>